<dbReference type="InterPro" id="IPR015919">
    <property type="entry name" value="Cadherin-like_sf"/>
</dbReference>
<evidence type="ECO:0000259" key="10">
    <source>
        <dbReference type="PROSITE" id="PS50268"/>
    </source>
</evidence>
<dbReference type="SMART" id="SM00282">
    <property type="entry name" value="LamG"/>
    <property type="match status" value="1"/>
</dbReference>
<feature type="chain" id="PRO_5035835467" description="Cadherin domain-containing protein" evidence="8">
    <location>
        <begin position="21"/>
        <end position="1434"/>
    </location>
</feature>
<dbReference type="PANTHER" id="PTHR24026:SF136">
    <property type="entry name" value="PROTOCADHERIN-23"/>
    <property type="match status" value="1"/>
</dbReference>
<evidence type="ECO:0000256" key="3">
    <source>
        <dbReference type="ARBA" id="ARBA00022989"/>
    </source>
</evidence>
<keyword evidence="4" id="KW-0325">Glycoprotein</keyword>
<dbReference type="PANTHER" id="PTHR24026">
    <property type="entry name" value="FAT ATYPICAL CADHERIN-RELATED"/>
    <property type="match status" value="1"/>
</dbReference>
<dbReference type="SUPFAM" id="SSF49899">
    <property type="entry name" value="Concanavalin A-like lectins/glucanases"/>
    <property type="match status" value="1"/>
</dbReference>
<dbReference type="GO" id="GO:0016020">
    <property type="term" value="C:membrane"/>
    <property type="evidence" value="ECO:0007669"/>
    <property type="project" value="InterPro"/>
</dbReference>
<evidence type="ECO:0000256" key="7">
    <source>
        <dbReference type="SAM" id="Phobius"/>
    </source>
</evidence>
<dbReference type="PROSITE" id="PS50025">
    <property type="entry name" value="LAM_G_DOMAIN"/>
    <property type="match status" value="1"/>
</dbReference>
<evidence type="ECO:0000313" key="12">
    <source>
        <dbReference type="Proteomes" id="UP000681720"/>
    </source>
</evidence>
<protein>
    <recommendedName>
        <fullName evidence="13">Cadherin domain-containing protein</fullName>
    </recommendedName>
</protein>
<feature type="transmembrane region" description="Helical" evidence="7">
    <location>
        <begin position="1291"/>
        <end position="1316"/>
    </location>
</feature>
<organism evidence="11 12">
    <name type="scientific">Rotaria magnacalcarata</name>
    <dbReference type="NCBI Taxonomy" id="392030"/>
    <lineage>
        <taxon>Eukaryota</taxon>
        <taxon>Metazoa</taxon>
        <taxon>Spiralia</taxon>
        <taxon>Gnathifera</taxon>
        <taxon>Rotifera</taxon>
        <taxon>Eurotatoria</taxon>
        <taxon>Bdelloidea</taxon>
        <taxon>Philodinida</taxon>
        <taxon>Philodinidae</taxon>
        <taxon>Rotaria</taxon>
    </lineage>
</organism>
<evidence type="ECO:0000256" key="4">
    <source>
        <dbReference type="ARBA" id="ARBA00023180"/>
    </source>
</evidence>
<evidence type="ECO:0000313" key="11">
    <source>
        <dbReference type="EMBL" id="CAF3962463.1"/>
    </source>
</evidence>
<dbReference type="Proteomes" id="UP000681720">
    <property type="component" value="Unassembled WGS sequence"/>
</dbReference>
<feature type="domain" description="Cadherin" evidence="10">
    <location>
        <begin position="651"/>
        <end position="749"/>
    </location>
</feature>
<keyword evidence="6" id="KW-1015">Disulfide bond</keyword>
<keyword evidence="3 7" id="KW-1133">Transmembrane helix</keyword>
<dbReference type="PRINTS" id="PR00205">
    <property type="entry name" value="CADHERIN"/>
</dbReference>
<keyword evidence="8" id="KW-0732">Signal</keyword>
<reference evidence="11" key="1">
    <citation type="submission" date="2021-02" db="EMBL/GenBank/DDBJ databases">
        <authorList>
            <person name="Nowell W R."/>
        </authorList>
    </citation>
    <scope>NUCLEOTIDE SEQUENCE</scope>
</reference>
<feature type="signal peptide" evidence="8">
    <location>
        <begin position="1"/>
        <end position="20"/>
    </location>
</feature>
<keyword evidence="1 7" id="KW-0812">Transmembrane</keyword>
<evidence type="ECO:0000256" key="6">
    <source>
        <dbReference type="PROSITE-ProRule" id="PRU00122"/>
    </source>
</evidence>
<dbReference type="PROSITE" id="PS50268">
    <property type="entry name" value="CADHERIN_2"/>
    <property type="match status" value="6"/>
</dbReference>
<proteinExistence type="predicted"/>
<dbReference type="GO" id="GO:0005509">
    <property type="term" value="F:calcium ion binding"/>
    <property type="evidence" value="ECO:0007669"/>
    <property type="project" value="UniProtKB-UniRule"/>
</dbReference>
<name>A0A8S2MK68_9BILA</name>
<evidence type="ECO:0000256" key="5">
    <source>
        <dbReference type="PROSITE-ProRule" id="PRU00043"/>
    </source>
</evidence>
<dbReference type="GO" id="GO:0007156">
    <property type="term" value="P:homophilic cell adhesion via plasma membrane adhesion molecules"/>
    <property type="evidence" value="ECO:0007669"/>
    <property type="project" value="InterPro"/>
</dbReference>
<keyword evidence="7" id="KW-0472">Membrane</keyword>
<feature type="domain" description="Cadherin" evidence="10">
    <location>
        <begin position="419"/>
        <end position="510"/>
    </location>
</feature>
<keyword evidence="5" id="KW-0106">Calcium</keyword>
<feature type="domain" description="Cadherin" evidence="10">
    <location>
        <begin position="538"/>
        <end position="632"/>
    </location>
</feature>
<keyword evidence="2" id="KW-0130">Cell adhesion</keyword>
<dbReference type="EMBL" id="CAJOBJ010003353">
    <property type="protein sequence ID" value="CAF3962463.1"/>
    <property type="molecule type" value="Genomic_DNA"/>
</dbReference>
<feature type="domain" description="Cadherin" evidence="10">
    <location>
        <begin position="166"/>
        <end position="274"/>
    </location>
</feature>
<dbReference type="Gene3D" id="2.60.120.200">
    <property type="match status" value="1"/>
</dbReference>
<evidence type="ECO:0008006" key="13">
    <source>
        <dbReference type="Google" id="ProtNLM"/>
    </source>
</evidence>
<dbReference type="SMART" id="SM00112">
    <property type="entry name" value="CA"/>
    <property type="match status" value="5"/>
</dbReference>
<dbReference type="InterPro" id="IPR013320">
    <property type="entry name" value="ConA-like_dom_sf"/>
</dbReference>
<accession>A0A8S2MK68</accession>
<sequence>MRVVFSIVLLISVEFLVVLSQSSRGDIADLFYDANFNGPLFDQPVYTVTTPNFTISSPINTTLFIFNLQPQSIFTLPSYVLAARSLNNIAEISVTLSDSTFRADFISNFTYRVVNNISPLNYFSPYHRYVFYITATQFFPDRPSTSSTAIAQIDLVNCNVYAPLFIIANPTFSISGAASVGAQFGTVFATDADNDSITFSISPPSIQFSIDPYTGVLRLDQALQAVTSTPLIFNVTATDDASSCSPTCSNCRQLTSTTTITIDMQTANTQAPRFLNQLCGSTFSLLETSQSGTNITTIAAVDNDLGNSGQIMFYFPSVQTQTIAVGSTTTTYSKFQLLQYNQTNNIRIAQLQTSGTFSYSSPGATRVWYLSILATDLGTPSLQSICTVRINLIEANIYAPVFTITQWNITIYNASNPALIRIIAYDADLGTSGTVDYYIGTLNVPYFTINQTTGAIIYRAGVTFSNLNTTLFPVQFTVFAQDRGIPPRISPVNATITLYLDTSNVIYPAVWLNPTSGELNIVISEEFFAMYPMRPVFDNNRNFNGSIIYQLNLQSPSLMIVSNPFPSTSMPFSAITPTTNNNIFTSGISVTSSLDAEVQDSYLLQLFINTNPSLSGWTKITLSDENNKIPTFSFSTLDMNILGDQVGLRAIAQIPAFDRDLTYPNNFVQYSINQTLNGAMVLNQFFIDNYATIWTNSTFDLQNQSSYRIIITAYDGASAWSLTSNGSSNMQNFQLNLFIVGNNNNQPNFNQTVARNISIIETTTNGTGILNLTVYDLDVATVLNIGILSGNAKNAFLFEMILDNSDDPYRTEYQAICQLSVVATLDYEYMNLYTLVLFASDSTNLATINISVNLLPNNSKAPVFNLQPGTLSYQYVVNENEAVSILNGNSGETPESLIDPTLGNRLSTLLNALASILGVSSNSIIILAIRPVLQYRNPIYPPLPLDQAKQAALTDVVFYLTSLTKEAIENTIDSNLSLFSSSFGITATASGPNLCINYACPFGTICRLSRSMQSLPFTIDTNLTSFVGINIIDSPDCVNATWTTNPPSSIQSDCITYSFNNATHCPCTSLQSLAPLGPYCEVLGLTFSSSGGGSYAVFDGTKFSNLAPARFSFDFTIPDSSTIGVILLYGLDTSPISDYFWIAVEIVSTRSLRFHFRDDTLTFDTVIMINASIWYHIEYEYVDSTILIMVNDEQYVVTVNNNSININNQSFVQLYLGGLPMTNSLVAALYSALSSVNTFRGCIRNVLSNGFYLDMNNPLASNNSNSGPCDCSITNSCKTTSSVATGIIVPWYVWLIIALVLLLIGTMLVVAILTCFRHRRLRKARADAYMSNIENDRDNDKDTTGEEDNLSYNLSILKKPIYTLSDEKVNSSMWTMIHRDRINSFARAPFNDYVNRKLSEQLAISLADDTQKYYADEGDSTLAYDLSSINSSEY</sequence>
<evidence type="ECO:0000256" key="8">
    <source>
        <dbReference type="SAM" id="SignalP"/>
    </source>
</evidence>
<evidence type="ECO:0000259" key="9">
    <source>
        <dbReference type="PROSITE" id="PS50025"/>
    </source>
</evidence>
<dbReference type="Gene3D" id="2.60.40.60">
    <property type="entry name" value="Cadherins"/>
    <property type="match status" value="5"/>
</dbReference>
<dbReference type="CDD" id="cd00110">
    <property type="entry name" value="LamG"/>
    <property type="match status" value="1"/>
</dbReference>
<feature type="domain" description="Cadherin" evidence="10">
    <location>
        <begin position="282"/>
        <end position="402"/>
    </location>
</feature>
<comment type="caution">
    <text evidence="11">The sequence shown here is derived from an EMBL/GenBank/DDBJ whole genome shotgun (WGS) entry which is preliminary data.</text>
</comment>
<evidence type="ECO:0000256" key="1">
    <source>
        <dbReference type="ARBA" id="ARBA00022692"/>
    </source>
</evidence>
<dbReference type="CDD" id="cd11304">
    <property type="entry name" value="Cadherin_repeat"/>
    <property type="match status" value="4"/>
</dbReference>
<dbReference type="Pfam" id="PF00054">
    <property type="entry name" value="Laminin_G_1"/>
    <property type="match status" value="1"/>
</dbReference>
<dbReference type="SUPFAM" id="SSF49313">
    <property type="entry name" value="Cadherin-like"/>
    <property type="match status" value="5"/>
</dbReference>
<feature type="disulfide bond" evidence="6">
    <location>
        <begin position="1242"/>
        <end position="1269"/>
    </location>
</feature>
<dbReference type="InterPro" id="IPR002126">
    <property type="entry name" value="Cadherin-like_dom"/>
</dbReference>
<gene>
    <name evidence="11" type="ORF">GIL414_LOCUS9702</name>
</gene>
<feature type="domain" description="Cadherin" evidence="10">
    <location>
        <begin position="751"/>
        <end position="864"/>
    </location>
</feature>
<dbReference type="InterPro" id="IPR001791">
    <property type="entry name" value="Laminin_G"/>
</dbReference>
<evidence type="ECO:0000256" key="2">
    <source>
        <dbReference type="ARBA" id="ARBA00022889"/>
    </source>
</evidence>
<feature type="domain" description="Laminin G" evidence="9">
    <location>
        <begin position="1085"/>
        <end position="1269"/>
    </location>
</feature>